<protein>
    <submittedName>
        <fullName evidence="1">Uncharacterized protein</fullName>
    </submittedName>
</protein>
<organism evidence="1 3">
    <name type="scientific">Saccharothrix carnea</name>
    <dbReference type="NCBI Taxonomy" id="1280637"/>
    <lineage>
        <taxon>Bacteria</taxon>
        <taxon>Bacillati</taxon>
        <taxon>Actinomycetota</taxon>
        <taxon>Actinomycetes</taxon>
        <taxon>Pseudonocardiales</taxon>
        <taxon>Pseudonocardiaceae</taxon>
        <taxon>Saccharothrix</taxon>
    </lineage>
</organism>
<reference evidence="1 3" key="1">
    <citation type="submission" date="2018-03" db="EMBL/GenBank/DDBJ databases">
        <title>Genomic Encyclopedia of Type Strains, Phase III (KMG-III): the genomes of soil and plant-associated and newly described type strains.</title>
        <authorList>
            <person name="Whitman W."/>
        </authorList>
    </citation>
    <scope>NUCLEOTIDE SEQUENCE [LARGE SCALE GENOMIC DNA]</scope>
    <source>
        <strain evidence="1 3">CGMCC 4.7097</strain>
    </source>
</reference>
<evidence type="ECO:0000313" key="2">
    <source>
        <dbReference type="EMBL" id="PSL57789.1"/>
    </source>
</evidence>
<comment type="caution">
    <text evidence="1">The sequence shown here is derived from an EMBL/GenBank/DDBJ whole genome shotgun (WGS) entry which is preliminary data.</text>
</comment>
<keyword evidence="3" id="KW-1185">Reference proteome</keyword>
<dbReference type="EMBL" id="PYAX01000004">
    <property type="protein sequence ID" value="PSL55710.1"/>
    <property type="molecule type" value="Genomic_DNA"/>
</dbReference>
<dbReference type="Proteomes" id="UP000241118">
    <property type="component" value="Unassembled WGS sequence"/>
</dbReference>
<dbReference type="AlphaFoldDB" id="A0A2P8IB76"/>
<dbReference type="EMBL" id="PYAX01000002">
    <property type="protein sequence ID" value="PSL57789.1"/>
    <property type="molecule type" value="Genomic_DNA"/>
</dbReference>
<feature type="non-terminal residue" evidence="1">
    <location>
        <position position="27"/>
    </location>
</feature>
<proteinExistence type="predicted"/>
<name>A0A2P8IB76_SACCR</name>
<evidence type="ECO:0000313" key="1">
    <source>
        <dbReference type="EMBL" id="PSL55710.1"/>
    </source>
</evidence>
<sequence length="27" mass="2717">MSRTAVTVAGRPVAHGARRRLAALAGA</sequence>
<evidence type="ECO:0000313" key="3">
    <source>
        <dbReference type="Proteomes" id="UP000241118"/>
    </source>
</evidence>
<gene>
    <name evidence="2" type="ORF">B0I31_102768</name>
    <name evidence="1" type="ORF">B0I31_1041</name>
</gene>
<accession>A0A2P8IB76</accession>